<dbReference type="Proteomes" id="UP001359559">
    <property type="component" value="Unassembled WGS sequence"/>
</dbReference>
<dbReference type="EMBL" id="JAYKXN010000004">
    <property type="protein sequence ID" value="KAK7293774.1"/>
    <property type="molecule type" value="Genomic_DNA"/>
</dbReference>
<keyword evidence="2" id="KW-1185">Reference proteome</keyword>
<dbReference type="Gene3D" id="2.30.130.10">
    <property type="entry name" value="PUA domain"/>
    <property type="match status" value="1"/>
</dbReference>
<sequence length="119" mass="13712">MVYNGAIDRIIGRPPPKTGNIVLVSDGTEKPIEWGLYNFVSMFYVRLMQVEDKAIRIGVAIELRRRLGLPSVHTNAYRLINSEGDRWMRKQLEAIKGREVRGQNKESLGWLWGLWVGRC</sequence>
<accession>A0AAN9J8Q2</accession>
<dbReference type="GO" id="GO:0003723">
    <property type="term" value="F:RNA binding"/>
    <property type="evidence" value="ECO:0007669"/>
    <property type="project" value="InterPro"/>
</dbReference>
<gene>
    <name evidence="1" type="ORF">RJT34_16647</name>
</gene>
<proteinExistence type="predicted"/>
<name>A0AAN9J8Q2_CLITE</name>
<evidence type="ECO:0000313" key="1">
    <source>
        <dbReference type="EMBL" id="KAK7293774.1"/>
    </source>
</evidence>
<reference evidence="1 2" key="1">
    <citation type="submission" date="2024-01" db="EMBL/GenBank/DDBJ databases">
        <title>The genomes of 5 underutilized Papilionoideae crops provide insights into root nodulation and disease resistance.</title>
        <authorList>
            <person name="Yuan L."/>
        </authorList>
    </citation>
    <scope>NUCLEOTIDE SEQUENCE [LARGE SCALE GENOMIC DNA]</scope>
    <source>
        <strain evidence="1">LY-2023</strain>
        <tissue evidence="1">Leaf</tissue>
    </source>
</reference>
<dbReference type="AlphaFoldDB" id="A0AAN9J8Q2"/>
<dbReference type="PANTHER" id="PTHR42873">
    <property type="entry name" value="RIBOSOMAL RNA LARGE SUBUNIT METHYLTRANSFERASE"/>
    <property type="match status" value="1"/>
</dbReference>
<protein>
    <submittedName>
        <fullName evidence="1">Uncharacterized protein</fullName>
    </submittedName>
</protein>
<dbReference type="InterPro" id="IPR036974">
    <property type="entry name" value="PUA_sf"/>
</dbReference>
<organism evidence="1 2">
    <name type="scientific">Clitoria ternatea</name>
    <name type="common">Butterfly pea</name>
    <dbReference type="NCBI Taxonomy" id="43366"/>
    <lineage>
        <taxon>Eukaryota</taxon>
        <taxon>Viridiplantae</taxon>
        <taxon>Streptophyta</taxon>
        <taxon>Embryophyta</taxon>
        <taxon>Tracheophyta</taxon>
        <taxon>Spermatophyta</taxon>
        <taxon>Magnoliopsida</taxon>
        <taxon>eudicotyledons</taxon>
        <taxon>Gunneridae</taxon>
        <taxon>Pentapetalae</taxon>
        <taxon>rosids</taxon>
        <taxon>fabids</taxon>
        <taxon>Fabales</taxon>
        <taxon>Fabaceae</taxon>
        <taxon>Papilionoideae</taxon>
        <taxon>50 kb inversion clade</taxon>
        <taxon>NPAAA clade</taxon>
        <taxon>indigoferoid/millettioid clade</taxon>
        <taxon>Phaseoleae</taxon>
        <taxon>Clitoria</taxon>
    </lineage>
</organism>
<dbReference type="PANTHER" id="PTHR42873:SF1">
    <property type="entry name" value="S-ADENOSYLMETHIONINE-DEPENDENT METHYLTRANSFERASE DOMAIN-CONTAINING PROTEIN"/>
    <property type="match status" value="1"/>
</dbReference>
<evidence type="ECO:0000313" key="2">
    <source>
        <dbReference type="Proteomes" id="UP001359559"/>
    </source>
</evidence>
<comment type="caution">
    <text evidence="1">The sequence shown here is derived from an EMBL/GenBank/DDBJ whole genome shotgun (WGS) entry which is preliminary data.</text>
</comment>